<name>A0A1I4AJR4_9ACTN</name>
<proteinExistence type="predicted"/>
<dbReference type="InterPro" id="IPR042099">
    <property type="entry name" value="ANL_N_sf"/>
</dbReference>
<dbReference type="InParanoid" id="A0A1I4AJR4"/>
<protein>
    <submittedName>
        <fullName evidence="1">Uncharacterized protein</fullName>
    </submittedName>
</protein>
<accession>A0A1I4AJR4</accession>
<evidence type="ECO:0000313" key="2">
    <source>
        <dbReference type="Proteomes" id="UP000199152"/>
    </source>
</evidence>
<dbReference type="STRING" id="504800.SAMN04488085_102258"/>
<sequence length="87" mass="9704">MHFTAGRDVLVELIDPNTGAQVDWVEGAEGELLYTTFSREATPVLRERLRVRVVVEVHPAGIIPIGVYKNALMSVPEQSKEAWSSRN</sequence>
<dbReference type="EMBL" id="FOSW01000002">
    <property type="protein sequence ID" value="SFK56420.1"/>
    <property type="molecule type" value="Genomic_DNA"/>
</dbReference>
<organism evidence="1 2">
    <name type="scientific">Geodermatophilus ruber</name>
    <dbReference type="NCBI Taxonomy" id="504800"/>
    <lineage>
        <taxon>Bacteria</taxon>
        <taxon>Bacillati</taxon>
        <taxon>Actinomycetota</taxon>
        <taxon>Actinomycetes</taxon>
        <taxon>Geodermatophilales</taxon>
        <taxon>Geodermatophilaceae</taxon>
        <taxon>Geodermatophilus</taxon>
    </lineage>
</organism>
<reference evidence="1 2" key="1">
    <citation type="submission" date="2016-10" db="EMBL/GenBank/DDBJ databases">
        <authorList>
            <person name="de Groot N.N."/>
        </authorList>
    </citation>
    <scope>NUCLEOTIDE SEQUENCE [LARGE SCALE GENOMIC DNA]</scope>
    <source>
        <strain evidence="1 2">DSM 45317</strain>
    </source>
</reference>
<dbReference type="OrthoDB" id="580775at2"/>
<dbReference type="Proteomes" id="UP000199152">
    <property type="component" value="Unassembled WGS sequence"/>
</dbReference>
<evidence type="ECO:0000313" key="1">
    <source>
        <dbReference type="EMBL" id="SFK56420.1"/>
    </source>
</evidence>
<gene>
    <name evidence="1" type="ORF">SAMN04488085_102258</name>
</gene>
<dbReference type="AlphaFoldDB" id="A0A1I4AJR4"/>
<dbReference type="RefSeq" id="WP_091321485.1">
    <property type="nucleotide sequence ID" value="NZ_FOSW01000002.1"/>
</dbReference>
<keyword evidence="2" id="KW-1185">Reference proteome</keyword>
<dbReference type="Gene3D" id="3.40.50.12780">
    <property type="entry name" value="N-terminal domain of ligase-like"/>
    <property type="match status" value="1"/>
</dbReference>